<evidence type="ECO:0000313" key="1">
    <source>
        <dbReference type="EMBL" id="KAK2142381.1"/>
    </source>
</evidence>
<dbReference type="EMBL" id="JAODUP010000963">
    <property type="protein sequence ID" value="KAK2142381.1"/>
    <property type="molecule type" value="Genomic_DNA"/>
</dbReference>
<reference evidence="1" key="1">
    <citation type="journal article" date="2023" name="Mol. Biol. Evol.">
        <title>Third-Generation Sequencing Reveals the Adaptive Role of the Epigenome in Three Deep-Sea Polychaetes.</title>
        <authorList>
            <person name="Perez M."/>
            <person name="Aroh O."/>
            <person name="Sun Y."/>
            <person name="Lan Y."/>
            <person name="Juniper S.K."/>
            <person name="Young C.R."/>
            <person name="Angers B."/>
            <person name="Qian P.Y."/>
        </authorList>
    </citation>
    <scope>NUCLEOTIDE SEQUENCE</scope>
    <source>
        <strain evidence="1">P08H-3</strain>
    </source>
</reference>
<organism evidence="1 2">
    <name type="scientific">Paralvinella palmiformis</name>
    <dbReference type="NCBI Taxonomy" id="53620"/>
    <lineage>
        <taxon>Eukaryota</taxon>
        <taxon>Metazoa</taxon>
        <taxon>Spiralia</taxon>
        <taxon>Lophotrochozoa</taxon>
        <taxon>Annelida</taxon>
        <taxon>Polychaeta</taxon>
        <taxon>Sedentaria</taxon>
        <taxon>Canalipalpata</taxon>
        <taxon>Terebellida</taxon>
        <taxon>Terebelliformia</taxon>
        <taxon>Alvinellidae</taxon>
        <taxon>Paralvinella</taxon>
    </lineage>
</organism>
<evidence type="ECO:0000313" key="2">
    <source>
        <dbReference type="Proteomes" id="UP001208570"/>
    </source>
</evidence>
<protein>
    <submittedName>
        <fullName evidence="1">Uncharacterized protein</fullName>
    </submittedName>
</protein>
<dbReference type="Proteomes" id="UP001208570">
    <property type="component" value="Unassembled WGS sequence"/>
</dbReference>
<keyword evidence="2" id="KW-1185">Reference proteome</keyword>
<name>A0AAD9IWR4_9ANNE</name>
<comment type="caution">
    <text evidence="1">The sequence shown here is derived from an EMBL/GenBank/DDBJ whole genome shotgun (WGS) entry which is preliminary data.</text>
</comment>
<accession>A0AAD9IWR4</accession>
<proteinExistence type="predicted"/>
<dbReference type="AlphaFoldDB" id="A0AAD9IWR4"/>
<sequence>MSDDVALENGEPGYKSLKCYIRGERNGSEANQNRGNPGHLQNCPSGTKCLMTIVQKYGTSGLQYYASCEPENDDYCSAEGCERNAELPYLDQTIHAKVCVWCCNSNKCNDIRNCIDTKCLFSSPLHHHPENSYSYDGAKNTLLSLVSFVVSLVASFHAL</sequence>
<gene>
    <name evidence="1" type="ORF">LSH36_963g00038</name>
</gene>